<evidence type="ECO:0000313" key="4">
    <source>
        <dbReference type="EMBL" id="AXI08525.1"/>
    </source>
</evidence>
<dbReference type="PANTHER" id="PTHR38439:SF3">
    <property type="entry name" value="COPPER-RESISTANT CUPROPROTEIN COPI"/>
    <property type="match status" value="1"/>
</dbReference>
<evidence type="ECO:0000256" key="2">
    <source>
        <dbReference type="ARBA" id="ARBA00023008"/>
    </source>
</evidence>
<keyword evidence="1" id="KW-0479">Metal-binding</keyword>
<dbReference type="SUPFAM" id="SSF49503">
    <property type="entry name" value="Cupredoxins"/>
    <property type="match status" value="1"/>
</dbReference>
<dbReference type="InterPro" id="IPR008972">
    <property type="entry name" value="Cupredoxin"/>
</dbReference>
<sequence length="129" mass="14289">MSVKNWLTGLAALLAVFMVMSIPGPLNVLAKSGVEAQPMEMVNEIVVELNDNYFNPDVITISNGKTTKLKIKNVGKKEHTFTVEKLGIDVELQPGKEKTITVKPENPGTYELICRFHYQEGMVGKVIVE</sequence>
<dbReference type="InterPro" id="IPR050845">
    <property type="entry name" value="Cu-binding_ET"/>
</dbReference>
<dbReference type="PANTHER" id="PTHR38439">
    <property type="entry name" value="AURACYANIN-B"/>
    <property type="match status" value="1"/>
</dbReference>
<dbReference type="Gene3D" id="2.60.40.420">
    <property type="entry name" value="Cupredoxins - blue copper proteins"/>
    <property type="match status" value="1"/>
</dbReference>
<feature type="domain" description="EfeO-type cupredoxin-like" evidence="3">
    <location>
        <begin position="39"/>
        <end position="128"/>
    </location>
</feature>
<evidence type="ECO:0000256" key="1">
    <source>
        <dbReference type="ARBA" id="ARBA00022723"/>
    </source>
</evidence>
<name>A0A345PEU5_9BACI</name>
<gene>
    <name evidence="4" type="ORF">CUC15_06155</name>
</gene>
<dbReference type="RefSeq" id="WP_114915820.1">
    <property type="nucleotide sequence ID" value="NZ_CP024848.1"/>
</dbReference>
<evidence type="ECO:0000259" key="3">
    <source>
        <dbReference type="Pfam" id="PF13473"/>
    </source>
</evidence>
<dbReference type="AlphaFoldDB" id="A0A345PEU5"/>
<proteinExistence type="predicted"/>
<accession>A0A345PEU5</accession>
<dbReference type="InterPro" id="IPR028096">
    <property type="entry name" value="EfeO_Cupredoxin"/>
</dbReference>
<dbReference type="KEGG" id="ocn:CUC15_06155"/>
<dbReference type="Pfam" id="PF13473">
    <property type="entry name" value="Cupredoxin_1"/>
    <property type="match status" value="1"/>
</dbReference>
<protein>
    <submittedName>
        <fullName evidence="4">Cytochrome B</fullName>
    </submittedName>
</protein>
<dbReference type="Proteomes" id="UP000253908">
    <property type="component" value="Chromosome"/>
</dbReference>
<dbReference type="GO" id="GO:0046872">
    <property type="term" value="F:metal ion binding"/>
    <property type="evidence" value="ECO:0007669"/>
    <property type="project" value="UniProtKB-KW"/>
</dbReference>
<dbReference type="OrthoDB" id="9816061at2"/>
<keyword evidence="5" id="KW-1185">Reference proteome</keyword>
<keyword evidence="2" id="KW-0186">Copper</keyword>
<dbReference type="EMBL" id="CP024848">
    <property type="protein sequence ID" value="AXI08525.1"/>
    <property type="molecule type" value="Genomic_DNA"/>
</dbReference>
<reference evidence="5" key="1">
    <citation type="submission" date="2017-11" db="EMBL/GenBank/DDBJ databases">
        <authorList>
            <person name="Zhu W."/>
        </authorList>
    </citation>
    <scope>NUCLEOTIDE SEQUENCE [LARGE SCALE GENOMIC DNA]</scope>
    <source>
        <strain evidence="5">160</strain>
    </source>
</reference>
<organism evidence="4 5">
    <name type="scientific">Oceanobacillus zhaokaii</name>
    <dbReference type="NCBI Taxonomy" id="2052660"/>
    <lineage>
        <taxon>Bacteria</taxon>
        <taxon>Bacillati</taxon>
        <taxon>Bacillota</taxon>
        <taxon>Bacilli</taxon>
        <taxon>Bacillales</taxon>
        <taxon>Bacillaceae</taxon>
        <taxon>Oceanobacillus</taxon>
    </lineage>
</organism>
<evidence type="ECO:0000313" key="5">
    <source>
        <dbReference type="Proteomes" id="UP000253908"/>
    </source>
</evidence>